<feature type="transmembrane region" description="Helical" evidence="2">
    <location>
        <begin position="142"/>
        <end position="162"/>
    </location>
</feature>
<dbReference type="EMBL" id="JACGCI010000094">
    <property type="protein sequence ID" value="KAF6746335.1"/>
    <property type="molecule type" value="Genomic_DNA"/>
</dbReference>
<keyword evidence="2" id="KW-0812">Transmembrane</keyword>
<name>A0A8H6HH82_9AGAR</name>
<evidence type="ECO:0000313" key="4">
    <source>
        <dbReference type="Proteomes" id="UP000521943"/>
    </source>
</evidence>
<accession>A0A8H6HH82</accession>
<proteinExistence type="predicted"/>
<feature type="region of interest" description="Disordered" evidence="1">
    <location>
        <begin position="1"/>
        <end position="23"/>
    </location>
</feature>
<reference evidence="3 4" key="1">
    <citation type="submission" date="2020-07" db="EMBL/GenBank/DDBJ databases">
        <title>Comparative genomics of pyrophilous fungi reveals a link between fire events and developmental genes.</title>
        <authorList>
            <consortium name="DOE Joint Genome Institute"/>
            <person name="Steindorff A.S."/>
            <person name="Carver A."/>
            <person name="Calhoun S."/>
            <person name="Stillman K."/>
            <person name="Liu H."/>
            <person name="Lipzen A."/>
            <person name="Pangilinan J."/>
            <person name="Labutti K."/>
            <person name="Bruns T.D."/>
            <person name="Grigoriev I.V."/>
        </authorList>
    </citation>
    <scope>NUCLEOTIDE SEQUENCE [LARGE SCALE GENOMIC DNA]</scope>
    <source>
        <strain evidence="3 4">CBS 144469</strain>
    </source>
</reference>
<evidence type="ECO:0000313" key="3">
    <source>
        <dbReference type="EMBL" id="KAF6746335.1"/>
    </source>
</evidence>
<keyword evidence="4" id="KW-1185">Reference proteome</keyword>
<keyword evidence="2" id="KW-0472">Membrane</keyword>
<sequence>MQSERSRRRDYSGSTPHQPEELYLGNDSYFGARRHPPSCSEASGLPHTVRSAPAAQIVDCSDSVPTRECNFRRGSWYARVRLNSGERNTSSQLRCHTGGLWERGIEESIAPLPEGYYTEASGIRLSPRSCLLHLHLHLHSHILNLHFFVMFFGFWLSVVVSFGDLRHPAGLAVQRGILPVRQIYDTSGWRDRRCSIVDPRTCCTRVDECRASER</sequence>
<protein>
    <submittedName>
        <fullName evidence="3">Uncharacterized protein</fullName>
    </submittedName>
</protein>
<keyword evidence="2" id="KW-1133">Transmembrane helix</keyword>
<gene>
    <name evidence="3" type="ORF">DFP72DRAFT_636998</name>
</gene>
<comment type="caution">
    <text evidence="3">The sequence shown here is derived from an EMBL/GenBank/DDBJ whole genome shotgun (WGS) entry which is preliminary data.</text>
</comment>
<evidence type="ECO:0000256" key="1">
    <source>
        <dbReference type="SAM" id="MobiDB-lite"/>
    </source>
</evidence>
<dbReference type="Proteomes" id="UP000521943">
    <property type="component" value="Unassembled WGS sequence"/>
</dbReference>
<organism evidence="3 4">
    <name type="scientific">Ephemerocybe angulata</name>
    <dbReference type="NCBI Taxonomy" id="980116"/>
    <lineage>
        <taxon>Eukaryota</taxon>
        <taxon>Fungi</taxon>
        <taxon>Dikarya</taxon>
        <taxon>Basidiomycota</taxon>
        <taxon>Agaricomycotina</taxon>
        <taxon>Agaricomycetes</taxon>
        <taxon>Agaricomycetidae</taxon>
        <taxon>Agaricales</taxon>
        <taxon>Agaricineae</taxon>
        <taxon>Psathyrellaceae</taxon>
        <taxon>Ephemerocybe</taxon>
    </lineage>
</organism>
<evidence type="ECO:0000256" key="2">
    <source>
        <dbReference type="SAM" id="Phobius"/>
    </source>
</evidence>
<dbReference type="AlphaFoldDB" id="A0A8H6HH82"/>
<feature type="compositionally biased region" description="Basic and acidic residues" evidence="1">
    <location>
        <begin position="1"/>
        <end position="11"/>
    </location>
</feature>